<dbReference type="AlphaFoldDB" id="A0A2P7ZMF1"/>
<evidence type="ECO:0000313" key="5">
    <source>
        <dbReference type="Proteomes" id="UP000243723"/>
    </source>
</evidence>
<dbReference type="InterPro" id="IPR050872">
    <property type="entry name" value="PPR_P_subfamily"/>
</dbReference>
<feature type="repeat" description="PPR" evidence="2">
    <location>
        <begin position="205"/>
        <end position="239"/>
    </location>
</feature>
<feature type="repeat" description="PPR" evidence="2">
    <location>
        <begin position="474"/>
        <end position="508"/>
    </location>
</feature>
<dbReference type="PANTHER" id="PTHR46128:SF211">
    <property type="entry name" value="PENTACOTRIPEPTIDE-REPEAT REGION OF PRORP DOMAIN-CONTAINING PROTEIN"/>
    <property type="match status" value="1"/>
</dbReference>
<evidence type="ECO:0000256" key="2">
    <source>
        <dbReference type="PROSITE-ProRule" id="PRU00708"/>
    </source>
</evidence>
<accession>A0A2P7ZMF1</accession>
<dbReference type="STRING" id="40998.A0A2P7ZMF1"/>
<dbReference type="InterPro" id="IPR011990">
    <property type="entry name" value="TPR-like_helical_dom_sf"/>
</dbReference>
<dbReference type="NCBIfam" id="TIGR00756">
    <property type="entry name" value="PPR"/>
    <property type="match status" value="1"/>
</dbReference>
<comment type="similarity">
    <text evidence="1">Belongs to the PPR family. P subfamily.</text>
</comment>
<proteinExistence type="inferred from homology"/>
<feature type="repeat" description="PPR" evidence="2">
    <location>
        <begin position="321"/>
        <end position="355"/>
    </location>
</feature>
<dbReference type="Pfam" id="PF13812">
    <property type="entry name" value="PPR_3"/>
    <property type="match status" value="1"/>
</dbReference>
<protein>
    <submittedName>
        <fullName evidence="4">Protein Rf1, mitochondrial</fullName>
    </submittedName>
</protein>
<dbReference type="Pfam" id="PF01535">
    <property type="entry name" value="PPR"/>
    <property type="match status" value="1"/>
</dbReference>
<dbReference type="InterPro" id="IPR002885">
    <property type="entry name" value="PPR_rpt"/>
</dbReference>
<evidence type="ECO:0000313" key="4">
    <source>
        <dbReference type="EMBL" id="PSK49406.1"/>
    </source>
</evidence>
<sequence length="567" mass="64192">MNTICSACASRLLARAAARPPKSRRVYSQGGLENILDPSPQDGLAANLDQAQQRKRPAIRRLWPQGNTQPFDQHNGRRNTDSSNAGFQSQPTQRPRQKRPRDQNTPHNEAGSIQHELRTDGSIEALAERVNTSVGRYLERQNLRFIENAWGNVKARLSKVTDEEKRSPALGGIYDQFLFAFRSLRRASTTVEVWNTMIHNGTKPTRKTWNVMLKGCHIGREVDQMEEIWRRMNQSGVQPDEISWATRVHGLFKFDRVPAAFQALSDLTNNATKANTRGQFHQPPRPSLEILNGALSGAQHLGPETIGRILAWGRGQGIKMDVVTYNILINASLHSGKRQQVRQIMAHMATQGIQPDGATFTVLLHALFQDGFLSDLSKEEQEKQAMAYIHNLEADGLTMDTRGYALLLDRLLKEHSNTEAAMSILNHMIKREVHPTPHMYTILITHYFTQSPPNIAAVEALWQRIQMAKNYVVDVILYDRLVEGFAKADEFGKMMFFLIRMSKEGKRPGWLALTEALKCTVRKGDLDRARELVRDVYKGEGKLKEGVRGRKGHDEFWALVDELGIQP</sequence>
<dbReference type="PROSITE" id="PS51375">
    <property type="entry name" value="PPR"/>
    <property type="match status" value="3"/>
</dbReference>
<evidence type="ECO:0000256" key="1">
    <source>
        <dbReference type="ARBA" id="ARBA00007626"/>
    </source>
</evidence>
<reference evidence="4 5" key="1">
    <citation type="submission" date="2017-05" db="EMBL/GenBank/DDBJ databases">
        <title>Draft genome sequence of Elsinoe australis.</title>
        <authorList>
            <person name="Cheng Q."/>
        </authorList>
    </citation>
    <scope>NUCLEOTIDE SEQUENCE [LARGE SCALE GENOMIC DNA]</scope>
    <source>
        <strain evidence="4 5">NL1</strain>
    </source>
</reference>
<dbReference type="Proteomes" id="UP000243723">
    <property type="component" value="Unassembled WGS sequence"/>
</dbReference>
<organism evidence="4 5">
    <name type="scientific">Elsinoe australis</name>
    <dbReference type="NCBI Taxonomy" id="40998"/>
    <lineage>
        <taxon>Eukaryota</taxon>
        <taxon>Fungi</taxon>
        <taxon>Dikarya</taxon>
        <taxon>Ascomycota</taxon>
        <taxon>Pezizomycotina</taxon>
        <taxon>Dothideomycetes</taxon>
        <taxon>Dothideomycetidae</taxon>
        <taxon>Myriangiales</taxon>
        <taxon>Elsinoaceae</taxon>
        <taxon>Elsinoe</taxon>
    </lineage>
</organism>
<comment type="caution">
    <text evidence="4">The sequence shown here is derived from an EMBL/GenBank/DDBJ whole genome shotgun (WGS) entry which is preliminary data.</text>
</comment>
<dbReference type="Pfam" id="PF13041">
    <property type="entry name" value="PPR_2"/>
    <property type="match status" value="1"/>
</dbReference>
<gene>
    <name evidence="4" type="ORF">B9Z65_8201</name>
</gene>
<dbReference type="PANTHER" id="PTHR46128">
    <property type="entry name" value="MITOCHONDRIAL GROUP I INTRON SPLICING FACTOR CCM1"/>
    <property type="match status" value="1"/>
</dbReference>
<feature type="region of interest" description="Disordered" evidence="3">
    <location>
        <begin position="49"/>
        <end position="120"/>
    </location>
</feature>
<dbReference type="Gene3D" id="1.25.40.10">
    <property type="entry name" value="Tetratricopeptide repeat domain"/>
    <property type="match status" value="3"/>
</dbReference>
<dbReference type="EMBL" id="NHZQ01000155">
    <property type="protein sequence ID" value="PSK49406.1"/>
    <property type="molecule type" value="Genomic_DNA"/>
</dbReference>
<keyword evidence="5" id="KW-1185">Reference proteome</keyword>
<name>A0A2P7ZMF1_9PEZI</name>
<evidence type="ECO:0000256" key="3">
    <source>
        <dbReference type="SAM" id="MobiDB-lite"/>
    </source>
</evidence>
<dbReference type="OrthoDB" id="185373at2759"/>